<organism evidence="1 2">
    <name type="scientific">Paramecium tetraurelia</name>
    <dbReference type="NCBI Taxonomy" id="5888"/>
    <lineage>
        <taxon>Eukaryota</taxon>
        <taxon>Sar</taxon>
        <taxon>Alveolata</taxon>
        <taxon>Ciliophora</taxon>
        <taxon>Intramacronucleata</taxon>
        <taxon>Oligohymenophorea</taxon>
        <taxon>Peniculida</taxon>
        <taxon>Parameciidae</taxon>
        <taxon>Paramecium</taxon>
    </lineage>
</organism>
<sequence length="103" mass="12443">MRLRWYLSKAKNLIFKTQRNIVTMLPLQISLKLNINLQLAQLIIVSQFDRQLFYQIQVLNKIKEPFISNYMLSDILEFRISLYQWLQGQVNKILESEHLNYIL</sequence>
<proteinExistence type="predicted"/>
<dbReference type="Proteomes" id="UP000000600">
    <property type="component" value="Unassembled WGS sequence"/>
</dbReference>
<protein>
    <submittedName>
        <fullName evidence="1">Uncharacterized protein</fullName>
    </submittedName>
</protein>
<gene>
    <name evidence="1" type="ORF">GSPATT00038408001</name>
</gene>
<dbReference type="RefSeq" id="XP_001437703.1">
    <property type="nucleotide sequence ID" value="XM_001437666.1"/>
</dbReference>
<accession>A0CHN9</accession>
<dbReference type="InParanoid" id="A0CHN9"/>
<dbReference type="KEGG" id="ptm:GSPATT00038408001"/>
<keyword evidence="2" id="KW-1185">Reference proteome</keyword>
<dbReference type="HOGENOM" id="CLU_2269041_0_0_1"/>
<evidence type="ECO:0000313" key="1">
    <source>
        <dbReference type="EMBL" id="CAK70306.1"/>
    </source>
</evidence>
<reference evidence="1 2" key="1">
    <citation type="journal article" date="2006" name="Nature">
        <title>Global trends of whole-genome duplications revealed by the ciliate Paramecium tetraurelia.</title>
        <authorList>
            <consortium name="Genoscope"/>
            <person name="Aury J.-M."/>
            <person name="Jaillon O."/>
            <person name="Duret L."/>
            <person name="Noel B."/>
            <person name="Jubin C."/>
            <person name="Porcel B.M."/>
            <person name="Segurens B."/>
            <person name="Daubin V."/>
            <person name="Anthouard V."/>
            <person name="Aiach N."/>
            <person name="Arnaiz O."/>
            <person name="Billaut A."/>
            <person name="Beisson J."/>
            <person name="Blanc I."/>
            <person name="Bouhouche K."/>
            <person name="Camara F."/>
            <person name="Duharcourt S."/>
            <person name="Guigo R."/>
            <person name="Gogendeau D."/>
            <person name="Katinka M."/>
            <person name="Keller A.-M."/>
            <person name="Kissmehl R."/>
            <person name="Klotz C."/>
            <person name="Koll F."/>
            <person name="Le Moue A."/>
            <person name="Lepere C."/>
            <person name="Malinsky S."/>
            <person name="Nowacki M."/>
            <person name="Nowak J.K."/>
            <person name="Plattner H."/>
            <person name="Poulain J."/>
            <person name="Ruiz F."/>
            <person name="Serrano V."/>
            <person name="Zagulski M."/>
            <person name="Dessen P."/>
            <person name="Betermier M."/>
            <person name="Weissenbach J."/>
            <person name="Scarpelli C."/>
            <person name="Schachter V."/>
            <person name="Sperling L."/>
            <person name="Meyer E."/>
            <person name="Cohen J."/>
            <person name="Wincker P."/>
        </authorList>
    </citation>
    <scope>NUCLEOTIDE SEQUENCE [LARGE SCALE GENOMIC DNA]</scope>
    <source>
        <strain evidence="1 2">Stock d4-2</strain>
    </source>
</reference>
<dbReference type="GeneID" id="5023488"/>
<dbReference type="AlphaFoldDB" id="A0CHN9"/>
<dbReference type="EMBL" id="CT868078">
    <property type="protein sequence ID" value="CAK70306.1"/>
    <property type="molecule type" value="Genomic_DNA"/>
</dbReference>
<evidence type="ECO:0000313" key="2">
    <source>
        <dbReference type="Proteomes" id="UP000000600"/>
    </source>
</evidence>
<name>A0CHN9_PARTE</name>